<proteinExistence type="inferred from homology"/>
<evidence type="ECO:0000256" key="8">
    <source>
        <dbReference type="RuleBase" id="RU363032"/>
    </source>
</evidence>
<evidence type="ECO:0000256" key="7">
    <source>
        <dbReference type="ARBA" id="ARBA00023136"/>
    </source>
</evidence>
<comment type="similarity">
    <text evidence="8">Belongs to the binding-protein-dependent transport system permease family.</text>
</comment>
<keyword evidence="5 8" id="KW-0812">Transmembrane</keyword>
<dbReference type="RefSeq" id="WP_188517184.1">
    <property type="nucleotide sequence ID" value="NZ_BMES01000001.1"/>
</dbReference>
<dbReference type="SUPFAM" id="SSF161098">
    <property type="entry name" value="MetI-like"/>
    <property type="match status" value="2"/>
</dbReference>
<feature type="transmembrane region" description="Helical" evidence="8">
    <location>
        <begin position="302"/>
        <end position="326"/>
    </location>
</feature>
<keyword evidence="6 8" id="KW-1133">Transmembrane helix</keyword>
<comment type="subcellular location">
    <subcellularLocation>
        <location evidence="1">Cell inner membrane</location>
        <topology evidence="1">Multi-pass membrane protein</topology>
    </subcellularLocation>
    <subcellularLocation>
        <location evidence="8">Cell membrane</location>
        <topology evidence="8">Multi-pass membrane protein</topology>
    </subcellularLocation>
</comment>
<organism evidence="10 11">
    <name type="scientific">Alsobacter metallidurans</name>
    <dbReference type="NCBI Taxonomy" id="340221"/>
    <lineage>
        <taxon>Bacteria</taxon>
        <taxon>Pseudomonadati</taxon>
        <taxon>Pseudomonadota</taxon>
        <taxon>Alphaproteobacteria</taxon>
        <taxon>Hyphomicrobiales</taxon>
        <taxon>Alsobacteraceae</taxon>
        <taxon>Alsobacter</taxon>
    </lineage>
</organism>
<evidence type="ECO:0000256" key="3">
    <source>
        <dbReference type="ARBA" id="ARBA00022475"/>
    </source>
</evidence>
<sequence length="555" mass="58996">MADAVALPGGAQEKIGRGWGLLLLYPVLAAFVLLFVAYPVAELFSRAVMVDGKPTLAVLGKLVADPFSRKVFWNTLLLGAVVAVLGTVIATAFAYAMTRVAIPLKGMWHFLALLPTISPPILMALGLILLYGRRGLVTHELLGIQTTALYGFRGLVLAQLISYFPFAYLLMLNLFRGLDASLEEAASTLGANAWQVLRTVSLRLLMPGLAGSVLLLFSYSFADLGNPLLLGGDFPVMSSQIYQSIIGLYDIPQGACLALLLTLPAVLMFFAHKQLSARTAFATVGAKGSSRHRLVRHRGARAAALAFVGLVSLVIVLQYMTIIAGATTQLFGINYTITGKHLVAALTKSRGALLDTFTLAVVSSAVSVVLGLLIAYFVARTELPGRSWLDFVANLPLAIPGTVIGLGFALAFSGPPIVLTGTAAIIVIAFSVRSLPYGIRSGVAALDQLHRSLDEASTTMGATGGQTLWRVLVPLVRPALLAGMVFSFTRSVTTLSAVIFVVSPHWSLVTPTILSQMDRGDVGEAAALSLMVVVMVLLVVHGVPHLLGRDWREAR</sequence>
<name>A0A917I6E2_9HYPH</name>
<keyword evidence="2 8" id="KW-0813">Transport</keyword>
<feature type="domain" description="ABC transmembrane type-1" evidence="9">
    <location>
        <begin position="353"/>
        <end position="541"/>
    </location>
</feature>
<dbReference type="Proteomes" id="UP000603912">
    <property type="component" value="Unassembled WGS sequence"/>
</dbReference>
<feature type="transmembrane region" description="Helical" evidence="8">
    <location>
        <begin position="251"/>
        <end position="271"/>
    </location>
</feature>
<feature type="transmembrane region" description="Helical" evidence="8">
    <location>
        <begin position="204"/>
        <end position="222"/>
    </location>
</feature>
<dbReference type="InterPro" id="IPR000515">
    <property type="entry name" value="MetI-like"/>
</dbReference>
<protein>
    <recommendedName>
        <fullName evidence="9">ABC transmembrane type-1 domain-containing protein</fullName>
    </recommendedName>
</protein>
<dbReference type="Gene3D" id="1.10.3720.10">
    <property type="entry name" value="MetI-like"/>
    <property type="match status" value="2"/>
</dbReference>
<evidence type="ECO:0000313" key="10">
    <source>
        <dbReference type="EMBL" id="GGH16240.1"/>
    </source>
</evidence>
<dbReference type="PROSITE" id="PS50928">
    <property type="entry name" value="ABC_TM1"/>
    <property type="match status" value="2"/>
</dbReference>
<feature type="transmembrane region" description="Helical" evidence="8">
    <location>
        <begin position="357"/>
        <end position="379"/>
    </location>
</feature>
<feature type="transmembrane region" description="Helical" evidence="8">
    <location>
        <begin position="108"/>
        <end position="130"/>
    </location>
</feature>
<feature type="transmembrane region" description="Helical" evidence="8">
    <location>
        <begin position="150"/>
        <end position="171"/>
    </location>
</feature>
<gene>
    <name evidence="10" type="ORF">GCM10007036_16780</name>
</gene>
<dbReference type="PANTHER" id="PTHR43357:SF4">
    <property type="entry name" value="INNER MEMBRANE ABC TRANSPORTER PERMEASE PROTEIN YDCV"/>
    <property type="match status" value="1"/>
</dbReference>
<feature type="transmembrane region" description="Helical" evidence="8">
    <location>
        <begin position="21"/>
        <end position="41"/>
    </location>
</feature>
<keyword evidence="3" id="KW-1003">Cell membrane</keyword>
<evidence type="ECO:0000256" key="6">
    <source>
        <dbReference type="ARBA" id="ARBA00022989"/>
    </source>
</evidence>
<keyword evidence="7 8" id="KW-0472">Membrane</keyword>
<feature type="domain" description="ABC transmembrane type-1" evidence="9">
    <location>
        <begin position="72"/>
        <end position="272"/>
    </location>
</feature>
<evidence type="ECO:0000256" key="1">
    <source>
        <dbReference type="ARBA" id="ARBA00004429"/>
    </source>
</evidence>
<feature type="transmembrane region" description="Helical" evidence="8">
    <location>
        <begin position="526"/>
        <end position="547"/>
    </location>
</feature>
<dbReference type="InterPro" id="IPR035906">
    <property type="entry name" value="MetI-like_sf"/>
</dbReference>
<dbReference type="AlphaFoldDB" id="A0A917I6E2"/>
<evidence type="ECO:0000256" key="4">
    <source>
        <dbReference type="ARBA" id="ARBA00022519"/>
    </source>
</evidence>
<comment type="caution">
    <text evidence="10">The sequence shown here is derived from an EMBL/GenBank/DDBJ whole genome shotgun (WGS) entry which is preliminary data.</text>
</comment>
<dbReference type="CDD" id="cd06261">
    <property type="entry name" value="TM_PBP2"/>
    <property type="match status" value="2"/>
</dbReference>
<dbReference type="PANTHER" id="PTHR43357">
    <property type="entry name" value="INNER MEMBRANE ABC TRANSPORTER PERMEASE PROTEIN YDCV"/>
    <property type="match status" value="1"/>
</dbReference>
<feature type="transmembrane region" description="Helical" evidence="8">
    <location>
        <begin position="417"/>
        <end position="435"/>
    </location>
</feature>
<feature type="transmembrane region" description="Helical" evidence="8">
    <location>
        <begin position="391"/>
        <end position="411"/>
    </location>
</feature>
<accession>A0A917I6E2</accession>
<feature type="transmembrane region" description="Helical" evidence="8">
    <location>
        <begin position="71"/>
        <end position="96"/>
    </location>
</feature>
<dbReference type="GO" id="GO:0055085">
    <property type="term" value="P:transmembrane transport"/>
    <property type="evidence" value="ECO:0007669"/>
    <property type="project" value="InterPro"/>
</dbReference>
<reference evidence="10" key="2">
    <citation type="submission" date="2020-09" db="EMBL/GenBank/DDBJ databases">
        <authorList>
            <person name="Sun Q."/>
            <person name="Zhou Y."/>
        </authorList>
    </citation>
    <scope>NUCLEOTIDE SEQUENCE</scope>
    <source>
        <strain evidence="10">CGMCC 1.12214</strain>
    </source>
</reference>
<evidence type="ECO:0000256" key="2">
    <source>
        <dbReference type="ARBA" id="ARBA00022448"/>
    </source>
</evidence>
<reference evidence="10" key="1">
    <citation type="journal article" date="2014" name="Int. J. Syst. Evol. Microbiol.">
        <title>Complete genome sequence of Corynebacterium casei LMG S-19264T (=DSM 44701T), isolated from a smear-ripened cheese.</title>
        <authorList>
            <consortium name="US DOE Joint Genome Institute (JGI-PGF)"/>
            <person name="Walter F."/>
            <person name="Albersmeier A."/>
            <person name="Kalinowski J."/>
            <person name="Ruckert C."/>
        </authorList>
    </citation>
    <scope>NUCLEOTIDE SEQUENCE</scope>
    <source>
        <strain evidence="10">CGMCC 1.12214</strain>
    </source>
</reference>
<evidence type="ECO:0000259" key="9">
    <source>
        <dbReference type="PROSITE" id="PS50928"/>
    </source>
</evidence>
<evidence type="ECO:0000313" key="11">
    <source>
        <dbReference type="Proteomes" id="UP000603912"/>
    </source>
</evidence>
<feature type="transmembrane region" description="Helical" evidence="8">
    <location>
        <begin position="479"/>
        <end position="506"/>
    </location>
</feature>
<evidence type="ECO:0000256" key="5">
    <source>
        <dbReference type="ARBA" id="ARBA00022692"/>
    </source>
</evidence>
<dbReference type="EMBL" id="BMES01000001">
    <property type="protein sequence ID" value="GGH16240.1"/>
    <property type="molecule type" value="Genomic_DNA"/>
</dbReference>
<keyword evidence="11" id="KW-1185">Reference proteome</keyword>
<dbReference type="Pfam" id="PF00528">
    <property type="entry name" value="BPD_transp_1"/>
    <property type="match status" value="2"/>
</dbReference>
<keyword evidence="4" id="KW-0997">Cell inner membrane</keyword>
<dbReference type="GO" id="GO:0005886">
    <property type="term" value="C:plasma membrane"/>
    <property type="evidence" value="ECO:0007669"/>
    <property type="project" value="UniProtKB-SubCell"/>
</dbReference>